<dbReference type="Gene3D" id="3.30.70.2340">
    <property type="entry name" value="Uncharacterised protein PF12112 family, DUF3579"/>
    <property type="match status" value="1"/>
</dbReference>
<dbReference type="AlphaFoldDB" id="A9KGT2"/>
<dbReference type="EMBL" id="CP000733">
    <property type="protein sequence ID" value="ABS78154.2"/>
    <property type="molecule type" value="Genomic_DNA"/>
</dbReference>
<organism evidence="1 2">
    <name type="scientific">Coxiella burnetii (strain Dugway 5J108-111)</name>
    <dbReference type="NCBI Taxonomy" id="434922"/>
    <lineage>
        <taxon>Bacteria</taxon>
        <taxon>Pseudomonadati</taxon>
        <taxon>Pseudomonadota</taxon>
        <taxon>Gammaproteobacteria</taxon>
        <taxon>Legionellales</taxon>
        <taxon>Coxiellaceae</taxon>
        <taxon>Coxiella</taxon>
    </lineage>
</organism>
<keyword evidence="1" id="KW-0012">Acyltransferase</keyword>
<accession>A9KGT2</accession>
<reference evidence="1 2" key="1">
    <citation type="journal article" date="2009" name="Infect. Immun.">
        <title>Comparative genomics reveal extensive transposon-mediated genomic plasticity and diversity among potential effector proteins within the genus Coxiella.</title>
        <authorList>
            <person name="Beare P.A."/>
            <person name="Unsworth N."/>
            <person name="Andoh M."/>
            <person name="Voth D.E."/>
            <person name="Omsland A."/>
            <person name="Gilk S.D."/>
            <person name="Williams K.P."/>
            <person name="Sobral B.W."/>
            <person name="Kupko J.J.III."/>
            <person name="Porcella S.F."/>
            <person name="Samuel J.E."/>
            <person name="Heinzen R.A."/>
        </authorList>
    </citation>
    <scope>NUCLEOTIDE SEQUENCE [LARGE SCALE GENOMIC DNA]</scope>
    <source>
        <strain evidence="1 2">Dugway 5J108-111</strain>
    </source>
</reference>
<dbReference type="EC" id="2.3.1.-" evidence="1"/>
<name>A9KGT2_COXBN</name>
<dbReference type="Pfam" id="PF12112">
    <property type="entry name" value="DUF3579"/>
    <property type="match status" value="1"/>
</dbReference>
<dbReference type="HOGENOM" id="CLU_154671_1_0_6"/>
<keyword evidence="1" id="KW-0808">Transferase</keyword>
<dbReference type="GO" id="GO:0016746">
    <property type="term" value="F:acyltransferase activity"/>
    <property type="evidence" value="ECO:0007669"/>
    <property type="project" value="UniProtKB-KW"/>
</dbReference>
<dbReference type="Proteomes" id="UP000008555">
    <property type="component" value="Chromosome"/>
</dbReference>
<dbReference type="KEGG" id="cbd:CBUD_2012"/>
<evidence type="ECO:0000313" key="2">
    <source>
        <dbReference type="Proteomes" id="UP000008555"/>
    </source>
</evidence>
<evidence type="ECO:0000313" key="1">
    <source>
        <dbReference type="EMBL" id="ABS78154.2"/>
    </source>
</evidence>
<protein>
    <submittedName>
        <fullName evidence="1">Acetyltransferase</fullName>
        <ecNumber evidence="1">2.3.1.-</ecNumber>
    </submittedName>
</protein>
<dbReference type="InterPro" id="IPR021969">
    <property type="entry name" value="DUF3579"/>
</dbReference>
<proteinExistence type="predicted"/>
<gene>
    <name evidence="1" type="ordered locus">CBUD_2012</name>
</gene>
<sequence length="130" mass="15079">MPSPTAEAPRWYTNRGQHLMRSYYYHIIRCYSTGYIMKNKNSKIIIEGVTESGETFRPSDWAERMSGNLSTFHKHRIHYSPMLQPSMKGGHKCVVIDPHLKQSNPELYDSIIKFAKANKLRICKEDSDGE</sequence>